<sequence length="621" mass="69597">MIIVDDVRQTDRRRKPAMLLLPKCLYEAHYKSITIHYKRHTERMRLIIFSLSYTFLIWGIFSSLTPTYASAEINVWPKPTSLSWPHPQAALLSPGFYISSPNHPYLSPAVNRYLLQILTEHYQPVVEPSVNLSASAPPLQTLAIIVADLSAPLHHGVNESYSLFIPSDGDTANLTAETVWGAMRGLETFSQLVWGNPSRVPVGLYLWDSPLFPHRGIMLDTSRNYYPVKDLLRTIGAMSANKLNVFHWHITDSHSFPLVLPSMPELAAKGSYGPTMQYSPADVAAIVRFGLEHGVRVLPEIDSPGHTGSWAEAYPDIVTCANMFWWPAGSEWADRLASEPGTGHLNPLNPKTYEVVKNVISDIVTLFPEPFYHAGADEIIPGCWKADPAIQSFLSDNGTLSQLLEIFVNSTFPYIVSLNRTVVYWEDILLDDNVKVDASFLPPEQTILQTWNNGPNNTKLIVSAGYRAIVSSSEFYYLDCGHGDFIGNDSQYNQPPTSGDSGNGSWCGPFKTWQAIYNYDITYGLSQEETKLVLGGEVALWSEQADPTVLDARIWPRASAMAETLWSGNRDESGMKRYAEAMDRLNEWRYRMVSRGIRAEPLQPLWCIKNPGMCNTVNPFV</sequence>
<keyword evidence="2" id="KW-1185">Reference proteome</keyword>
<organism evidence="1 2">
    <name type="scientific">Manihot esculenta</name>
    <name type="common">Cassava</name>
    <name type="synonym">Jatropha manihot</name>
    <dbReference type="NCBI Taxonomy" id="3983"/>
    <lineage>
        <taxon>Eukaryota</taxon>
        <taxon>Viridiplantae</taxon>
        <taxon>Streptophyta</taxon>
        <taxon>Embryophyta</taxon>
        <taxon>Tracheophyta</taxon>
        <taxon>Spermatophyta</taxon>
        <taxon>Magnoliopsida</taxon>
        <taxon>eudicotyledons</taxon>
        <taxon>Gunneridae</taxon>
        <taxon>Pentapetalae</taxon>
        <taxon>rosids</taxon>
        <taxon>fabids</taxon>
        <taxon>Malpighiales</taxon>
        <taxon>Euphorbiaceae</taxon>
        <taxon>Crotonoideae</taxon>
        <taxon>Manihoteae</taxon>
        <taxon>Manihot</taxon>
    </lineage>
</organism>
<reference evidence="2" key="1">
    <citation type="journal article" date="2016" name="Nat. Biotechnol.">
        <title>Sequencing wild and cultivated cassava and related species reveals extensive interspecific hybridization and genetic diversity.</title>
        <authorList>
            <person name="Bredeson J.V."/>
            <person name="Lyons J.B."/>
            <person name="Prochnik S.E."/>
            <person name="Wu G.A."/>
            <person name="Ha C.M."/>
            <person name="Edsinger-Gonzales E."/>
            <person name="Grimwood J."/>
            <person name="Schmutz J."/>
            <person name="Rabbi I.Y."/>
            <person name="Egesi C."/>
            <person name="Nauluvula P."/>
            <person name="Lebot V."/>
            <person name="Ndunguru J."/>
            <person name="Mkamilo G."/>
            <person name="Bart R.S."/>
            <person name="Setter T.L."/>
            <person name="Gleadow R.M."/>
            <person name="Kulakow P."/>
            <person name="Ferguson M.E."/>
            <person name="Rounsley S."/>
            <person name="Rokhsar D.S."/>
        </authorList>
    </citation>
    <scope>NUCLEOTIDE SEQUENCE [LARGE SCALE GENOMIC DNA]</scope>
    <source>
        <strain evidence="2">cv. AM560-2</strain>
    </source>
</reference>
<protein>
    <submittedName>
        <fullName evidence="1">Uncharacterized protein</fullName>
    </submittedName>
</protein>
<dbReference type="Proteomes" id="UP000091857">
    <property type="component" value="Chromosome 9"/>
</dbReference>
<gene>
    <name evidence="1" type="ORF">MANES_09G118700v8</name>
</gene>
<dbReference type="EMBL" id="CM004395">
    <property type="protein sequence ID" value="KAG8647864.1"/>
    <property type="molecule type" value="Genomic_DNA"/>
</dbReference>
<evidence type="ECO:0000313" key="1">
    <source>
        <dbReference type="EMBL" id="KAG8647864.1"/>
    </source>
</evidence>
<comment type="caution">
    <text evidence="1">The sequence shown here is derived from an EMBL/GenBank/DDBJ whole genome shotgun (WGS) entry which is preliminary data.</text>
</comment>
<name>A0ACB7H7C2_MANES</name>
<evidence type="ECO:0000313" key="2">
    <source>
        <dbReference type="Proteomes" id="UP000091857"/>
    </source>
</evidence>
<accession>A0ACB7H7C2</accession>
<proteinExistence type="predicted"/>